<dbReference type="InterPro" id="IPR003333">
    <property type="entry name" value="CMAS"/>
</dbReference>
<dbReference type="Proteomes" id="UP000186218">
    <property type="component" value="Unassembled WGS sequence"/>
</dbReference>
<evidence type="ECO:0000256" key="2">
    <source>
        <dbReference type="ARBA" id="ARBA00022603"/>
    </source>
</evidence>
<evidence type="ECO:0000256" key="4">
    <source>
        <dbReference type="ARBA" id="ARBA00022691"/>
    </source>
</evidence>
<accession>A0A1N7H2E0</accession>
<protein>
    <submittedName>
        <fullName evidence="6">Cyclopropane-fatty-acyl-phospholipid synthase</fullName>
    </submittedName>
</protein>
<dbReference type="GO" id="GO:0032259">
    <property type="term" value="P:methylation"/>
    <property type="evidence" value="ECO:0007669"/>
    <property type="project" value="UniProtKB-KW"/>
</dbReference>
<dbReference type="GO" id="GO:0008610">
    <property type="term" value="P:lipid biosynthetic process"/>
    <property type="evidence" value="ECO:0007669"/>
    <property type="project" value="InterPro"/>
</dbReference>
<keyword evidence="7" id="KW-1185">Reference proteome</keyword>
<gene>
    <name evidence="6" type="ORF">SAMN05445060_3417</name>
</gene>
<dbReference type="PIRSF" id="PIRSF003085">
    <property type="entry name" value="CMAS"/>
    <property type="match status" value="1"/>
</dbReference>
<dbReference type="SUPFAM" id="SSF53335">
    <property type="entry name" value="S-adenosyl-L-methionine-dependent methyltransferases"/>
    <property type="match status" value="1"/>
</dbReference>
<sequence length="414" mass="46751">MQPIVEPSCMRRPVLRNRCLTAAVARKFVGYAIDHAPVRVRFPDGAVRGAGDAGSEVLEIVHPTAMFERIGHSPKIGLGEAYMAGDWKAAEGSDLGALLTPFAERLTSLVPEPWWKLRAFVDRRQPAQSRNSLAGSRRNIGAHYDLSNELFAAFLDPSMSYSSALFDESVPFAEQDLHTAQLRKIDSILDMAEVRDGTRVLEIGSGWGALAMRAAERGALVTTVTLSTEQLELAKQLVSEAGLTDRVDIRLQDYRDVRGSYDAIVSVEMIEAVGEEYWPTYFRSLDQLLAPGGVVAIQAIMMPHDRMRATRRSWGWIQKYIFPGGLIPSLEAIDDTVAAHTLLTRTDRHEFGQHYAETLRRWRHRFLENFASVTTEEFDETFRRMWEYYLAYSEAGFASEYLKVSQLRFERVRP</sequence>
<dbReference type="EMBL" id="FTNT01000011">
    <property type="protein sequence ID" value="SIS19017.1"/>
    <property type="molecule type" value="Genomic_DNA"/>
</dbReference>
<name>A0A1N7H2E0_9NOCA</name>
<dbReference type="AlphaFoldDB" id="A0A1N7H2E0"/>
<dbReference type="InterPro" id="IPR029063">
    <property type="entry name" value="SAM-dependent_MTases_sf"/>
</dbReference>
<dbReference type="OrthoDB" id="9782855at2"/>
<keyword evidence="4" id="KW-0949">S-adenosyl-L-methionine</keyword>
<reference evidence="6 7" key="1">
    <citation type="submission" date="2017-01" db="EMBL/GenBank/DDBJ databases">
        <authorList>
            <person name="Mah S.A."/>
            <person name="Swanson W.J."/>
            <person name="Moy G.W."/>
            <person name="Vacquier V.D."/>
        </authorList>
    </citation>
    <scope>NUCLEOTIDE SEQUENCE [LARGE SCALE GENOMIC DNA]</scope>
    <source>
        <strain evidence="6 7">CPCC 203464</strain>
    </source>
</reference>
<evidence type="ECO:0000256" key="1">
    <source>
        <dbReference type="ARBA" id="ARBA00010815"/>
    </source>
</evidence>
<dbReference type="STRING" id="1344003.SAMN05445060_3417"/>
<evidence type="ECO:0000256" key="3">
    <source>
        <dbReference type="ARBA" id="ARBA00022679"/>
    </source>
</evidence>
<dbReference type="InterPro" id="IPR050723">
    <property type="entry name" value="CFA/CMAS"/>
</dbReference>
<dbReference type="RefSeq" id="WP_076481937.1">
    <property type="nucleotide sequence ID" value="NZ_FTNT01000011.1"/>
</dbReference>
<proteinExistence type="inferred from homology"/>
<dbReference type="Pfam" id="PF02353">
    <property type="entry name" value="CMAS"/>
    <property type="match status" value="1"/>
</dbReference>
<dbReference type="Gene3D" id="3.40.50.150">
    <property type="entry name" value="Vaccinia Virus protein VP39"/>
    <property type="match status" value="1"/>
</dbReference>
<dbReference type="CDD" id="cd02440">
    <property type="entry name" value="AdoMet_MTases"/>
    <property type="match status" value="1"/>
</dbReference>
<keyword evidence="5" id="KW-0443">Lipid metabolism</keyword>
<evidence type="ECO:0000313" key="7">
    <source>
        <dbReference type="Proteomes" id="UP000186218"/>
    </source>
</evidence>
<keyword evidence="2" id="KW-0489">Methyltransferase</keyword>
<dbReference type="PANTHER" id="PTHR43667">
    <property type="entry name" value="CYCLOPROPANE-FATTY-ACYL-PHOSPHOLIPID SYNTHASE"/>
    <property type="match status" value="1"/>
</dbReference>
<comment type="similarity">
    <text evidence="1">Belongs to the CFA/CMAS family.</text>
</comment>
<keyword evidence="3" id="KW-0808">Transferase</keyword>
<evidence type="ECO:0000256" key="5">
    <source>
        <dbReference type="ARBA" id="ARBA00023098"/>
    </source>
</evidence>
<organism evidence="6 7">
    <name type="scientific">Williamsia sterculiae</name>
    <dbReference type="NCBI Taxonomy" id="1344003"/>
    <lineage>
        <taxon>Bacteria</taxon>
        <taxon>Bacillati</taxon>
        <taxon>Actinomycetota</taxon>
        <taxon>Actinomycetes</taxon>
        <taxon>Mycobacteriales</taxon>
        <taxon>Nocardiaceae</taxon>
        <taxon>Williamsia</taxon>
    </lineage>
</organism>
<dbReference type="PANTHER" id="PTHR43667:SF2">
    <property type="entry name" value="FATTY ACID C-METHYL TRANSFERASE"/>
    <property type="match status" value="1"/>
</dbReference>
<dbReference type="GO" id="GO:0008168">
    <property type="term" value="F:methyltransferase activity"/>
    <property type="evidence" value="ECO:0007669"/>
    <property type="project" value="UniProtKB-KW"/>
</dbReference>
<evidence type="ECO:0000313" key="6">
    <source>
        <dbReference type="EMBL" id="SIS19017.1"/>
    </source>
</evidence>